<dbReference type="PROSITE" id="PS50893">
    <property type="entry name" value="ABC_TRANSPORTER_2"/>
    <property type="match status" value="1"/>
</dbReference>
<dbReference type="RefSeq" id="WP_336927491.1">
    <property type="nucleotide sequence ID" value="NZ_JBANRO010000014.1"/>
</dbReference>
<evidence type="ECO:0000256" key="4">
    <source>
        <dbReference type="SAM" id="MobiDB-lite"/>
    </source>
</evidence>
<gene>
    <name evidence="6" type="ORF">ACFODU_12140</name>
</gene>
<feature type="region of interest" description="Disordered" evidence="4">
    <location>
        <begin position="285"/>
        <end position="315"/>
    </location>
</feature>
<dbReference type="CDD" id="cd03261">
    <property type="entry name" value="ABC_Org_Solvent_Resistant"/>
    <property type="match status" value="1"/>
</dbReference>
<protein>
    <submittedName>
        <fullName evidence="6">ABC transporter ATP-binding protein</fullName>
    </submittedName>
</protein>
<keyword evidence="2" id="KW-0547">Nucleotide-binding</keyword>
<reference evidence="7" key="1">
    <citation type="journal article" date="2019" name="Int. J. Syst. Evol. Microbiol.">
        <title>The Global Catalogue of Microorganisms (GCM) 10K type strain sequencing project: providing services to taxonomists for standard genome sequencing and annotation.</title>
        <authorList>
            <consortium name="The Broad Institute Genomics Platform"/>
            <consortium name="The Broad Institute Genome Sequencing Center for Infectious Disease"/>
            <person name="Wu L."/>
            <person name="Ma J."/>
        </authorList>
    </citation>
    <scope>NUCLEOTIDE SEQUENCE [LARGE SCALE GENOMIC DNA]</scope>
    <source>
        <strain evidence="7">KCTC 52607</strain>
    </source>
</reference>
<dbReference type="PANTHER" id="PTHR43023">
    <property type="entry name" value="PROTEIN TRIGALACTOSYLDIACYLGLYCEROL 3, CHLOROPLASTIC"/>
    <property type="match status" value="1"/>
</dbReference>
<dbReference type="SUPFAM" id="SSF52540">
    <property type="entry name" value="P-loop containing nucleoside triphosphate hydrolases"/>
    <property type="match status" value="1"/>
</dbReference>
<evidence type="ECO:0000256" key="2">
    <source>
        <dbReference type="ARBA" id="ARBA00022741"/>
    </source>
</evidence>
<dbReference type="Pfam" id="PF00005">
    <property type="entry name" value="ABC_tran"/>
    <property type="match status" value="1"/>
</dbReference>
<evidence type="ECO:0000313" key="6">
    <source>
        <dbReference type="EMBL" id="MFC3098537.1"/>
    </source>
</evidence>
<proteinExistence type="predicted"/>
<keyword evidence="3 6" id="KW-0067">ATP-binding</keyword>
<organism evidence="6 7">
    <name type="scientific">Alteraurantiacibacter palmitatis</name>
    <dbReference type="NCBI Taxonomy" id="2054628"/>
    <lineage>
        <taxon>Bacteria</taxon>
        <taxon>Pseudomonadati</taxon>
        <taxon>Pseudomonadota</taxon>
        <taxon>Alphaproteobacteria</taxon>
        <taxon>Sphingomonadales</taxon>
        <taxon>Erythrobacteraceae</taxon>
        <taxon>Alteraurantiacibacter</taxon>
    </lineage>
</organism>
<dbReference type="PROSITE" id="PS00211">
    <property type="entry name" value="ABC_TRANSPORTER_1"/>
    <property type="match status" value="1"/>
</dbReference>
<dbReference type="SMART" id="SM00382">
    <property type="entry name" value="AAA"/>
    <property type="match status" value="1"/>
</dbReference>
<dbReference type="Gene3D" id="3.40.50.300">
    <property type="entry name" value="P-loop containing nucleotide triphosphate hydrolases"/>
    <property type="match status" value="1"/>
</dbReference>
<dbReference type="InterPro" id="IPR003439">
    <property type="entry name" value="ABC_transporter-like_ATP-bd"/>
</dbReference>
<accession>A0ABV7EA94</accession>
<dbReference type="InterPro" id="IPR027417">
    <property type="entry name" value="P-loop_NTPase"/>
</dbReference>
<sequence>MSETETPTDIASLEPNPDVEVAAFTGDYPIIIKGLTNRFGKVAVHENLDLKVRRGEILGVVGGSGTGKSVLMRSIIGLQIPDEGTIEVLGHEITGEHADEVVGIRNRWGVLFQGGALFSTLTVGENVQVPLKQFYPELSPRLLDEIAIYKTILSGLPPEAAAKYPSELSGGMKKRAGLARALALDPELLFLDEPTAGLDPIGAARFDELLRELTDTLGLTVFLITHDLDTLHAICDRVAVLADGKVIAVGTIAELLRSDHPWIQEYFNGPRGRVAQAARPLQSAGLVPQGNAASERAAPAGPAAKPLDKTAQGEA</sequence>
<dbReference type="InterPro" id="IPR017871">
    <property type="entry name" value="ABC_transporter-like_CS"/>
</dbReference>
<feature type="compositionally biased region" description="Low complexity" evidence="4">
    <location>
        <begin position="292"/>
        <end position="305"/>
    </location>
</feature>
<evidence type="ECO:0000313" key="7">
    <source>
        <dbReference type="Proteomes" id="UP001595456"/>
    </source>
</evidence>
<name>A0ABV7EA94_9SPHN</name>
<dbReference type="Proteomes" id="UP001595456">
    <property type="component" value="Unassembled WGS sequence"/>
</dbReference>
<dbReference type="GO" id="GO:0005524">
    <property type="term" value="F:ATP binding"/>
    <property type="evidence" value="ECO:0007669"/>
    <property type="project" value="UniProtKB-KW"/>
</dbReference>
<feature type="domain" description="ABC transporter" evidence="5">
    <location>
        <begin position="30"/>
        <end position="268"/>
    </location>
</feature>
<evidence type="ECO:0000256" key="1">
    <source>
        <dbReference type="ARBA" id="ARBA00022448"/>
    </source>
</evidence>
<dbReference type="InterPro" id="IPR003593">
    <property type="entry name" value="AAA+_ATPase"/>
</dbReference>
<evidence type="ECO:0000259" key="5">
    <source>
        <dbReference type="PROSITE" id="PS50893"/>
    </source>
</evidence>
<evidence type="ECO:0000256" key="3">
    <source>
        <dbReference type="ARBA" id="ARBA00022840"/>
    </source>
</evidence>
<comment type="caution">
    <text evidence="6">The sequence shown here is derived from an EMBL/GenBank/DDBJ whole genome shotgun (WGS) entry which is preliminary data.</text>
</comment>
<keyword evidence="1" id="KW-0813">Transport</keyword>
<dbReference type="PANTHER" id="PTHR43023:SF3">
    <property type="entry name" value="PROTEIN TRIGALACTOSYLDIACYLGLYCEROL 3, CHLOROPLASTIC"/>
    <property type="match status" value="1"/>
</dbReference>
<keyword evidence="7" id="KW-1185">Reference proteome</keyword>
<dbReference type="EMBL" id="JBHRST010000019">
    <property type="protein sequence ID" value="MFC3098537.1"/>
    <property type="molecule type" value="Genomic_DNA"/>
</dbReference>